<proteinExistence type="predicted"/>
<sequence>MILIKLVFFSWLAILAGMTWTTDGILAGEVSKALLCGVAFLGGLAGTWMTLHSEMKDEA</sequence>
<protein>
    <submittedName>
        <fullName evidence="2">Uncharacterized protein</fullName>
    </submittedName>
</protein>
<keyword evidence="1" id="KW-0812">Transmembrane</keyword>
<dbReference type="EMBL" id="LR796255">
    <property type="protein sequence ID" value="CAB4131871.1"/>
    <property type="molecule type" value="Genomic_DNA"/>
</dbReference>
<keyword evidence="1" id="KW-1133">Transmembrane helix</keyword>
<reference evidence="2" key="1">
    <citation type="submission" date="2020-04" db="EMBL/GenBank/DDBJ databases">
        <authorList>
            <person name="Chiriac C."/>
            <person name="Salcher M."/>
            <person name="Ghai R."/>
            <person name="Kavagutti S V."/>
        </authorList>
    </citation>
    <scope>NUCLEOTIDE SEQUENCE</scope>
</reference>
<feature type="transmembrane region" description="Helical" evidence="1">
    <location>
        <begin position="31"/>
        <end position="51"/>
    </location>
</feature>
<name>A0A6J5LC63_9CAUD</name>
<keyword evidence="1" id="KW-0472">Membrane</keyword>
<evidence type="ECO:0000313" key="2">
    <source>
        <dbReference type="EMBL" id="CAB4131871.1"/>
    </source>
</evidence>
<accession>A0A6J5LC63</accession>
<evidence type="ECO:0000256" key="1">
    <source>
        <dbReference type="SAM" id="Phobius"/>
    </source>
</evidence>
<organism evidence="2">
    <name type="scientific">uncultured Caudovirales phage</name>
    <dbReference type="NCBI Taxonomy" id="2100421"/>
    <lineage>
        <taxon>Viruses</taxon>
        <taxon>Duplodnaviria</taxon>
        <taxon>Heunggongvirae</taxon>
        <taxon>Uroviricota</taxon>
        <taxon>Caudoviricetes</taxon>
        <taxon>Peduoviridae</taxon>
        <taxon>Maltschvirus</taxon>
        <taxon>Maltschvirus maltsch</taxon>
    </lineage>
</organism>
<gene>
    <name evidence="2" type="ORF">UFOVP137_2</name>
</gene>